<dbReference type="EMBL" id="JABXYM010000001">
    <property type="protein sequence ID" value="MCR6094961.1"/>
    <property type="molecule type" value="Genomic_DNA"/>
</dbReference>
<feature type="region of interest" description="Disordered" evidence="8">
    <location>
        <begin position="416"/>
        <end position="445"/>
    </location>
</feature>
<keyword evidence="7" id="KW-0175">Coiled coil</keyword>
<feature type="transmembrane region" description="Helical" evidence="9">
    <location>
        <begin position="869"/>
        <end position="888"/>
    </location>
</feature>
<sequence length="951" mass="106463">MNEGLMTSLKLGAKVLVVLLLPLLLFRYVDSQPAVIVSEDDDEGTRSIAVVNEDRGWSPESSEVETIELGQQISSLLNSEGTDYSWTVVTRSAAEQGFSNERYDAIIYVPSRFSENVMTFREDIPSTASINYVIQPNLVAKERQRVHREMANAQNKINKEMSMIYWSYVSQEVDNIRDQFDLILEKEIEFQDAMYSFYSPSSASLANEIDQHKSGLENILNQTSRMDEVSSSSADAASEAEGKISTFTEALEMYKESQFEQQLLLQETQAESKVAIQDGVTTYDNTLIEGQNLINEQLTKFSSPEFANDTDALLQSLGAMEKMMADGDAVLQSWSDSIRRQRRQVERLNEELLSLYQGEVVSGARRDVRAAANKLKDAPATGDETPDLPSPPEEGEAVDLGNLKADVTALEQEVNNLKNSSGEEPPAESEENEAESNETDWSGVDSRLSDLKTSVDDLESSINTQGALLDSWKDHVDAIEDAYRELAELKNDVSSVLTDEVLTLQDDLSLEHVTESDLRNKELSYVLDYLQALYVYKATINQQQNDELIQEVLAHDDITQRIDNLFEANTAHSDELQKAFDKLLKGSDKTDSAVKKVEKNFYDYAAEAEAFIDEYNALVDAEHEKIQNELGDVIANSRDISTQIQELNAETFDWEESPSLQYLDGQMVFSIQQTASADLNHMAELVSSLDESQASIFGSTDELQTRVSEVQQQSDELNDRWAVNVGSTELIRDDVHDVLGNTVVDGQENPFIYSYLSSPVEVEGHVDGQVLSETEDRMPPVIMFVIILLSGLLIGFLSHYYSHNSYLVQSGLFILLNLAVGLIISIYGLNIYTLDNTQSIQWSIFTILLLFACSNIVRGGLFIGPFAGWLASIVMIMFFITPLINIIVPEFNVHHPIERAYMSLQYGGQATPYMMMGILLAVTILVSAFIYMWQILRINPEVDEDEAKQAS</sequence>
<feature type="compositionally biased region" description="Acidic residues" evidence="8">
    <location>
        <begin position="425"/>
        <end position="438"/>
    </location>
</feature>
<accession>A0A9Q4AYY2</accession>
<protein>
    <submittedName>
        <fullName evidence="10">Type VII secretion protein EsaA</fullName>
    </submittedName>
</protein>
<keyword evidence="6 9" id="KW-0472">Membrane</keyword>
<feature type="coiled-coil region" evidence="7">
    <location>
        <begin position="331"/>
        <end position="358"/>
    </location>
</feature>
<feature type="transmembrane region" description="Helical" evidence="9">
    <location>
        <begin position="813"/>
        <end position="834"/>
    </location>
</feature>
<evidence type="ECO:0000313" key="10">
    <source>
        <dbReference type="EMBL" id="MCR6094961.1"/>
    </source>
</evidence>
<feature type="transmembrane region" description="Helical" evidence="9">
    <location>
        <begin position="781"/>
        <end position="801"/>
    </location>
</feature>
<evidence type="ECO:0000256" key="5">
    <source>
        <dbReference type="ARBA" id="ARBA00022989"/>
    </source>
</evidence>
<keyword evidence="11" id="KW-1185">Reference proteome</keyword>
<proteinExistence type="inferred from homology"/>
<comment type="similarity">
    <text evidence="2">Belongs to the EsaA family.</text>
</comment>
<evidence type="ECO:0000256" key="3">
    <source>
        <dbReference type="ARBA" id="ARBA00022475"/>
    </source>
</evidence>
<dbReference type="PANTHER" id="PTHR30294:SF29">
    <property type="entry name" value="MULTIDRUG ABC TRANSPORTER PERMEASE YBHS-RELATED"/>
    <property type="match status" value="1"/>
</dbReference>
<dbReference type="AlphaFoldDB" id="A0A9Q4AYY2"/>
<gene>
    <name evidence="10" type="primary">esaA</name>
    <name evidence="10" type="ORF">HXA33_00170</name>
</gene>
<dbReference type="InterPro" id="IPR023838">
    <property type="entry name" value="T7SS_EsaA"/>
</dbReference>
<keyword evidence="4 9" id="KW-0812">Transmembrane</keyword>
<evidence type="ECO:0000256" key="1">
    <source>
        <dbReference type="ARBA" id="ARBA00004651"/>
    </source>
</evidence>
<comment type="caution">
    <text evidence="10">The sequence shown here is derived from an EMBL/GenBank/DDBJ whole genome shotgun (WGS) entry which is preliminary data.</text>
</comment>
<dbReference type="RefSeq" id="WP_257819583.1">
    <property type="nucleotide sequence ID" value="NZ_JABXYM010000001.1"/>
</dbReference>
<keyword evidence="5 9" id="KW-1133">Transmembrane helix</keyword>
<evidence type="ECO:0000256" key="6">
    <source>
        <dbReference type="ARBA" id="ARBA00023136"/>
    </source>
</evidence>
<reference evidence="10" key="1">
    <citation type="submission" date="2020-06" db="EMBL/GenBank/DDBJ databases">
        <title>Insight into the genomes of haloalkaliphilic bacilli from Kenyan soda lakes.</title>
        <authorList>
            <person name="Mwirichia R."/>
            <person name="Villamizar G.C."/>
            <person name="Poehlein A."/>
            <person name="Mugweru J."/>
            <person name="Kipnyargis A."/>
            <person name="Kiplimo D."/>
            <person name="Orwa P."/>
            <person name="Daniel R."/>
        </authorList>
    </citation>
    <scope>NUCLEOTIDE SEQUENCE</scope>
    <source>
        <strain evidence="10">B1096_S55</strain>
    </source>
</reference>
<keyword evidence="3" id="KW-1003">Cell membrane</keyword>
<feature type="transmembrane region" description="Helical" evidence="9">
    <location>
        <begin position="840"/>
        <end position="857"/>
    </location>
</feature>
<dbReference type="NCBIfam" id="TIGR03929">
    <property type="entry name" value="T7_esaA_Nterm"/>
    <property type="match status" value="1"/>
</dbReference>
<feature type="transmembrane region" description="Helical" evidence="9">
    <location>
        <begin position="913"/>
        <end position="933"/>
    </location>
</feature>
<evidence type="ECO:0000256" key="8">
    <source>
        <dbReference type="SAM" id="MobiDB-lite"/>
    </source>
</evidence>
<comment type="subcellular location">
    <subcellularLocation>
        <location evidence="1">Cell membrane</location>
        <topology evidence="1">Multi-pass membrane protein</topology>
    </subcellularLocation>
</comment>
<dbReference type="PANTHER" id="PTHR30294">
    <property type="entry name" value="MEMBRANE COMPONENT OF ABC TRANSPORTER YHHJ-RELATED"/>
    <property type="match status" value="1"/>
</dbReference>
<dbReference type="GO" id="GO:0005886">
    <property type="term" value="C:plasma membrane"/>
    <property type="evidence" value="ECO:0007669"/>
    <property type="project" value="UniProtKB-SubCell"/>
</dbReference>
<evidence type="ECO:0000256" key="9">
    <source>
        <dbReference type="SAM" id="Phobius"/>
    </source>
</evidence>
<dbReference type="Proteomes" id="UP001057753">
    <property type="component" value="Unassembled WGS sequence"/>
</dbReference>
<organism evidence="10 11">
    <name type="scientific">Salipaludibacillus agaradhaerens</name>
    <name type="common">Bacillus agaradhaerens</name>
    <dbReference type="NCBI Taxonomy" id="76935"/>
    <lineage>
        <taxon>Bacteria</taxon>
        <taxon>Bacillati</taxon>
        <taxon>Bacillota</taxon>
        <taxon>Bacilli</taxon>
        <taxon>Bacillales</taxon>
        <taxon>Bacillaceae</taxon>
    </lineage>
</organism>
<feature type="region of interest" description="Disordered" evidence="8">
    <location>
        <begin position="373"/>
        <end position="397"/>
    </location>
</feature>
<evidence type="ECO:0000256" key="7">
    <source>
        <dbReference type="SAM" id="Coils"/>
    </source>
</evidence>
<dbReference type="InterPro" id="IPR051449">
    <property type="entry name" value="ABC-2_transporter_component"/>
</dbReference>
<name>A0A9Q4AYY2_SALAG</name>
<evidence type="ECO:0000313" key="11">
    <source>
        <dbReference type="Proteomes" id="UP001057753"/>
    </source>
</evidence>
<evidence type="ECO:0000256" key="2">
    <source>
        <dbReference type="ARBA" id="ARBA00008338"/>
    </source>
</evidence>
<evidence type="ECO:0000256" key="4">
    <source>
        <dbReference type="ARBA" id="ARBA00022692"/>
    </source>
</evidence>